<organism evidence="1">
    <name type="scientific">Zea mays</name>
    <name type="common">Maize</name>
    <dbReference type="NCBI Taxonomy" id="4577"/>
    <lineage>
        <taxon>Eukaryota</taxon>
        <taxon>Viridiplantae</taxon>
        <taxon>Streptophyta</taxon>
        <taxon>Embryophyta</taxon>
        <taxon>Tracheophyta</taxon>
        <taxon>Spermatophyta</taxon>
        <taxon>Magnoliopsida</taxon>
        <taxon>Liliopsida</taxon>
        <taxon>Poales</taxon>
        <taxon>Poaceae</taxon>
        <taxon>PACMAD clade</taxon>
        <taxon>Panicoideae</taxon>
        <taxon>Andropogonodae</taxon>
        <taxon>Andropogoneae</taxon>
        <taxon>Tripsacinae</taxon>
        <taxon>Zea</taxon>
    </lineage>
</organism>
<dbReference type="EMBL" id="BT069060">
    <property type="protein sequence ID" value="ACN35957.1"/>
    <property type="molecule type" value="mRNA"/>
</dbReference>
<protein>
    <submittedName>
        <fullName evidence="1">Uncharacterized protein</fullName>
    </submittedName>
</protein>
<accession>C0PL91</accession>
<proteinExistence type="evidence at transcript level"/>
<sequence>MWIQKNPTSCRLSIVPDNIQSFKPKNNSQHKLETFTDCQLLEHCLLSSQLLLLPRKALHWRARWGCSGSEVRWRWNHWPQTICHSCWRWRRLNSPNRWWRNPRGHSHRCRRGRWNLWRGWWGSLPRWPWWSTRSPSPIRQSSRRSWWWFTTFWRPWLEVQLQQVFLLVRIPVREEFAR</sequence>
<evidence type="ECO:0000313" key="1">
    <source>
        <dbReference type="EMBL" id="ACN35957.1"/>
    </source>
</evidence>
<name>C0PL91_MAIZE</name>
<reference evidence="1" key="1">
    <citation type="journal article" date="2009" name="PLoS Genet.">
        <title>Sequencing, mapping, and analysis of 27,455 maize full-length cDNAs.</title>
        <authorList>
            <person name="Soderlund C."/>
            <person name="Descour A."/>
            <person name="Kudrna D."/>
            <person name="Bomhoff M."/>
            <person name="Boyd L."/>
            <person name="Currie J."/>
            <person name="Angelova A."/>
            <person name="Collura K."/>
            <person name="Wissotski M."/>
            <person name="Ashley E."/>
            <person name="Morrow D."/>
            <person name="Fernandes J."/>
            <person name="Walbot V."/>
            <person name="Yu Y."/>
        </authorList>
    </citation>
    <scope>NUCLEOTIDE SEQUENCE</scope>
    <source>
        <strain evidence="1">B73</strain>
    </source>
</reference>
<reference evidence="1" key="2">
    <citation type="submission" date="2012-06" db="EMBL/GenBank/DDBJ databases">
        <authorList>
            <person name="Yu Y."/>
            <person name="Currie J."/>
            <person name="Lomeli R."/>
            <person name="Angelova A."/>
            <person name="Collura K."/>
            <person name="Wissotski M."/>
            <person name="Campos D."/>
            <person name="Kudrna D."/>
            <person name="Golser W."/>
            <person name="Ashely E."/>
            <person name="Descour A."/>
            <person name="Fernandes J."/>
            <person name="Soderlund C."/>
            <person name="Walbot V."/>
        </authorList>
    </citation>
    <scope>NUCLEOTIDE SEQUENCE</scope>
    <source>
        <strain evidence="1">B73</strain>
    </source>
</reference>
<dbReference type="AlphaFoldDB" id="C0PL91"/>